<evidence type="ECO:0000259" key="9">
    <source>
        <dbReference type="PROSITE" id="PS51918"/>
    </source>
</evidence>
<dbReference type="InterPro" id="IPR051198">
    <property type="entry name" value="BchE-like"/>
</dbReference>
<dbReference type="Gene3D" id="3.40.50.280">
    <property type="entry name" value="Cobalamin-binding domain"/>
    <property type="match status" value="1"/>
</dbReference>
<dbReference type="GO" id="GO:0032259">
    <property type="term" value="P:methylation"/>
    <property type="evidence" value="ECO:0007669"/>
    <property type="project" value="UniProtKB-KW"/>
</dbReference>
<dbReference type="SUPFAM" id="SSF102114">
    <property type="entry name" value="Radical SAM enzymes"/>
    <property type="match status" value="1"/>
</dbReference>
<dbReference type="InterPro" id="IPR006638">
    <property type="entry name" value="Elp3/MiaA/NifB-like_rSAM"/>
</dbReference>
<evidence type="ECO:0000256" key="2">
    <source>
        <dbReference type="ARBA" id="ARBA00022603"/>
    </source>
</evidence>
<dbReference type="GO" id="GO:0008168">
    <property type="term" value="F:methyltransferase activity"/>
    <property type="evidence" value="ECO:0007669"/>
    <property type="project" value="UniProtKB-KW"/>
</dbReference>
<feature type="domain" description="Radical SAM core" evidence="9">
    <location>
        <begin position="156"/>
        <end position="386"/>
    </location>
</feature>
<comment type="cofactor">
    <cofactor evidence="1">
        <name>[4Fe-4S] cluster</name>
        <dbReference type="ChEBI" id="CHEBI:49883"/>
    </cofactor>
</comment>
<dbReference type="InterPro" id="IPR023404">
    <property type="entry name" value="rSAM_horseshoe"/>
</dbReference>
<dbReference type="PROSITE" id="PS51332">
    <property type="entry name" value="B12_BINDING"/>
    <property type="match status" value="1"/>
</dbReference>
<gene>
    <name evidence="10" type="ORF">AYY17_12275</name>
</gene>
<evidence type="ECO:0000256" key="6">
    <source>
        <dbReference type="ARBA" id="ARBA00023004"/>
    </source>
</evidence>
<dbReference type="EMBL" id="LZEX01000045">
    <property type="protein sequence ID" value="OBU02427.1"/>
    <property type="molecule type" value="Genomic_DNA"/>
</dbReference>
<dbReference type="AlphaFoldDB" id="A0A1B8H013"/>
<evidence type="ECO:0000259" key="8">
    <source>
        <dbReference type="PROSITE" id="PS51332"/>
    </source>
</evidence>
<dbReference type="RefSeq" id="WP_067426392.1">
    <property type="nucleotide sequence ID" value="NZ_LZEX01000045.1"/>
</dbReference>
<keyword evidence="6" id="KW-0408">Iron</keyword>
<keyword evidence="3" id="KW-0808">Transferase</keyword>
<organism evidence="10 11">
    <name type="scientific">Morganella psychrotolerans</name>
    <dbReference type="NCBI Taxonomy" id="368603"/>
    <lineage>
        <taxon>Bacteria</taxon>
        <taxon>Pseudomonadati</taxon>
        <taxon>Pseudomonadota</taxon>
        <taxon>Gammaproteobacteria</taxon>
        <taxon>Enterobacterales</taxon>
        <taxon>Morganellaceae</taxon>
        <taxon>Morganella</taxon>
    </lineage>
</organism>
<proteinExistence type="predicted"/>
<dbReference type="CDD" id="cd01335">
    <property type="entry name" value="Radical_SAM"/>
    <property type="match status" value="1"/>
</dbReference>
<dbReference type="InterPro" id="IPR007197">
    <property type="entry name" value="rSAM"/>
</dbReference>
<dbReference type="GO" id="GO:0031419">
    <property type="term" value="F:cobalamin binding"/>
    <property type="evidence" value="ECO:0007669"/>
    <property type="project" value="InterPro"/>
</dbReference>
<dbReference type="STRING" id="368603.AYY16_01205"/>
<dbReference type="InterPro" id="IPR034466">
    <property type="entry name" value="Methyltransferase_Class_B"/>
</dbReference>
<evidence type="ECO:0000313" key="10">
    <source>
        <dbReference type="EMBL" id="OBU02427.1"/>
    </source>
</evidence>
<dbReference type="GO" id="GO:0046872">
    <property type="term" value="F:metal ion binding"/>
    <property type="evidence" value="ECO:0007669"/>
    <property type="project" value="UniProtKB-KW"/>
</dbReference>
<evidence type="ECO:0000256" key="7">
    <source>
        <dbReference type="ARBA" id="ARBA00023014"/>
    </source>
</evidence>
<dbReference type="Gene3D" id="3.80.30.20">
    <property type="entry name" value="tm_1862 like domain"/>
    <property type="match status" value="1"/>
</dbReference>
<name>A0A1B8H013_9GAMM</name>
<sequence length="447" mass="51587">MKLILIKPNIGRREHSLYVDEGRMEPLMLGILAALTPPDVEVVLYDDRMESIPYDEPADLVAITVETFTARRAYEIAAQFRARGVRVVMGGIHATLLPDEVALHADSVFTGDAETRWAEMIRDAQKGRLKPRYDAPAGVGQIDHNQCGCLPRRDIFKGKGYLPISLMQFTRGCRFACRFCAVSRYFGRQHYIRRIDEVVREIETQKPKFIFFVDDNIASDHGALSELCSALTPLNIHWISQASLDVTRNRPLMMKLQQSGCWGNVMGFESINPDSLRDARKSPNLREFSQYREEIAILRDFGLQTWAAFTLGYDHDTAESVEQTTEFALKNRFAFAAYNILMPYPGTPLYQQLAQENRLLFDGKWWLHPEYRFNQAAFKPAQMSPETLTELCHSARSRFNSVPSIIRRFSDLRLTLQSLSRMATFWRYTLLFRKEVHKKHRMRFGLK</sequence>
<dbReference type="InterPro" id="IPR006158">
    <property type="entry name" value="Cobalamin-bd"/>
</dbReference>
<keyword evidence="4" id="KW-0949">S-adenosyl-L-methionine</keyword>
<comment type="caution">
    <text evidence="10">The sequence shown here is derived from an EMBL/GenBank/DDBJ whole genome shotgun (WGS) entry which is preliminary data.</text>
</comment>
<evidence type="ECO:0000256" key="1">
    <source>
        <dbReference type="ARBA" id="ARBA00001966"/>
    </source>
</evidence>
<dbReference type="Pfam" id="PF04055">
    <property type="entry name" value="Radical_SAM"/>
    <property type="match status" value="1"/>
</dbReference>
<dbReference type="SFLD" id="SFLDG01123">
    <property type="entry name" value="methyltransferase_(Class_B)"/>
    <property type="match status" value="1"/>
</dbReference>
<dbReference type="SFLD" id="SFLDS00029">
    <property type="entry name" value="Radical_SAM"/>
    <property type="match status" value="1"/>
</dbReference>
<feature type="domain" description="B12-binding" evidence="8">
    <location>
        <begin position="1"/>
        <end position="131"/>
    </location>
</feature>
<keyword evidence="2 10" id="KW-0489">Methyltransferase</keyword>
<keyword evidence="7" id="KW-0411">Iron-sulfur</keyword>
<dbReference type="SMART" id="SM00729">
    <property type="entry name" value="Elp3"/>
    <property type="match status" value="1"/>
</dbReference>
<dbReference type="PANTHER" id="PTHR43409">
    <property type="entry name" value="ANAEROBIC MAGNESIUM-PROTOPORPHYRIN IX MONOMETHYL ESTER CYCLASE-RELATED"/>
    <property type="match status" value="1"/>
</dbReference>
<dbReference type="PROSITE" id="PS51918">
    <property type="entry name" value="RADICAL_SAM"/>
    <property type="match status" value="1"/>
</dbReference>
<dbReference type="InterPro" id="IPR058240">
    <property type="entry name" value="rSAM_sf"/>
</dbReference>
<dbReference type="GO" id="GO:0051539">
    <property type="term" value="F:4 iron, 4 sulfur cluster binding"/>
    <property type="evidence" value="ECO:0007669"/>
    <property type="project" value="UniProtKB-KW"/>
</dbReference>
<dbReference type="PANTHER" id="PTHR43409:SF7">
    <property type="entry name" value="BLL1977 PROTEIN"/>
    <property type="match status" value="1"/>
</dbReference>
<evidence type="ECO:0000256" key="4">
    <source>
        <dbReference type="ARBA" id="ARBA00022691"/>
    </source>
</evidence>
<evidence type="ECO:0000313" key="11">
    <source>
        <dbReference type="Proteomes" id="UP000092247"/>
    </source>
</evidence>
<dbReference type="GO" id="GO:0005829">
    <property type="term" value="C:cytosol"/>
    <property type="evidence" value="ECO:0007669"/>
    <property type="project" value="TreeGrafter"/>
</dbReference>
<protein>
    <submittedName>
        <fullName evidence="10">Methylase</fullName>
    </submittedName>
</protein>
<dbReference type="SFLD" id="SFLDG01082">
    <property type="entry name" value="B12-binding_domain_containing"/>
    <property type="match status" value="1"/>
</dbReference>
<evidence type="ECO:0000256" key="5">
    <source>
        <dbReference type="ARBA" id="ARBA00022723"/>
    </source>
</evidence>
<accession>A0A1B8H013</accession>
<reference evidence="10 11" key="1">
    <citation type="submission" date="2016-06" db="EMBL/GenBank/DDBJ databases">
        <authorList>
            <person name="Kjaerup R.B."/>
            <person name="Dalgaard T.S."/>
            <person name="Juul-Madsen H.R."/>
        </authorList>
    </citation>
    <scope>NUCLEOTIDE SEQUENCE [LARGE SCALE GENOMIC DNA]</scope>
    <source>
        <strain evidence="10 11">GCSL-Mp3</strain>
    </source>
</reference>
<keyword evidence="5" id="KW-0479">Metal-binding</keyword>
<evidence type="ECO:0000256" key="3">
    <source>
        <dbReference type="ARBA" id="ARBA00022679"/>
    </source>
</evidence>
<dbReference type="Proteomes" id="UP000092247">
    <property type="component" value="Unassembled WGS sequence"/>
</dbReference>